<comment type="catalytic activity">
    <reaction evidence="15">
        <text>L-threonyl-[protein] + GDP-beta-L-fucose = 3-O-(alpha-L-fucosyl)-L-threonyl-[protein] + GDP + H(+)</text>
        <dbReference type="Rhea" id="RHEA:70491"/>
        <dbReference type="Rhea" id="RHEA-COMP:11060"/>
        <dbReference type="Rhea" id="RHEA-COMP:17915"/>
        <dbReference type="ChEBI" id="CHEBI:15378"/>
        <dbReference type="ChEBI" id="CHEBI:30013"/>
        <dbReference type="ChEBI" id="CHEBI:57273"/>
        <dbReference type="ChEBI" id="CHEBI:58189"/>
        <dbReference type="ChEBI" id="CHEBI:189631"/>
        <dbReference type="EC" id="2.4.1.221"/>
    </reaction>
    <physiologicalReaction direction="left-to-right" evidence="15">
        <dbReference type="Rhea" id="RHEA:70492"/>
    </physiologicalReaction>
</comment>
<dbReference type="GO" id="GO:0005783">
    <property type="term" value="C:endoplasmic reticulum"/>
    <property type="evidence" value="ECO:0007669"/>
    <property type="project" value="UniProtKB-SubCell"/>
</dbReference>
<keyword evidence="19" id="KW-1185">Reference proteome</keyword>
<keyword evidence="11" id="KW-0325">Glycoprotein</keyword>
<dbReference type="AlphaFoldDB" id="A0AAE1FD50"/>
<gene>
    <name evidence="18" type="ORF">Pcinc_023650</name>
</gene>
<proteinExistence type="inferred from homology"/>
<keyword evidence="6" id="KW-0328">Glycosyltransferase</keyword>
<evidence type="ECO:0000256" key="8">
    <source>
        <dbReference type="ARBA" id="ARBA00022824"/>
    </source>
</evidence>
<keyword evidence="17" id="KW-0732">Signal</keyword>
<comment type="subcellular location">
    <subcellularLocation>
        <location evidence="1">Endoplasmic reticulum</location>
    </subcellularLocation>
</comment>
<dbReference type="GO" id="GO:0006004">
    <property type="term" value="P:fucose metabolic process"/>
    <property type="evidence" value="ECO:0007669"/>
    <property type="project" value="UniProtKB-KW"/>
</dbReference>
<keyword evidence="10" id="KW-1015">Disulfide bond</keyword>
<organism evidence="18 19">
    <name type="scientific">Petrolisthes cinctipes</name>
    <name type="common">Flat porcelain crab</name>
    <dbReference type="NCBI Taxonomy" id="88211"/>
    <lineage>
        <taxon>Eukaryota</taxon>
        <taxon>Metazoa</taxon>
        <taxon>Ecdysozoa</taxon>
        <taxon>Arthropoda</taxon>
        <taxon>Crustacea</taxon>
        <taxon>Multicrustacea</taxon>
        <taxon>Malacostraca</taxon>
        <taxon>Eumalacostraca</taxon>
        <taxon>Eucarida</taxon>
        <taxon>Decapoda</taxon>
        <taxon>Pleocyemata</taxon>
        <taxon>Anomura</taxon>
        <taxon>Galatheoidea</taxon>
        <taxon>Porcellanidae</taxon>
        <taxon>Petrolisthes</taxon>
    </lineage>
</organism>
<evidence type="ECO:0000256" key="11">
    <source>
        <dbReference type="ARBA" id="ARBA00023180"/>
    </source>
</evidence>
<dbReference type="InterPro" id="IPR019378">
    <property type="entry name" value="GDP-Fuc_O-FucTrfase"/>
</dbReference>
<dbReference type="PANTHER" id="PTHR21420:SF10">
    <property type="entry name" value="GDP-FUCOSE PROTEIN O-FUCOSYLTRANSFERASE 1"/>
    <property type="match status" value="1"/>
</dbReference>
<evidence type="ECO:0000313" key="18">
    <source>
        <dbReference type="EMBL" id="KAK3871190.1"/>
    </source>
</evidence>
<dbReference type="InterPro" id="IPR039922">
    <property type="entry name" value="POFUT1"/>
</dbReference>
<evidence type="ECO:0000256" key="17">
    <source>
        <dbReference type="SAM" id="SignalP"/>
    </source>
</evidence>
<name>A0AAE1FD50_PETCI</name>
<keyword evidence="13" id="KW-0119">Carbohydrate metabolism</keyword>
<keyword evidence="8" id="KW-0256">Endoplasmic reticulum</keyword>
<evidence type="ECO:0000256" key="3">
    <source>
        <dbReference type="ARBA" id="ARBA00010626"/>
    </source>
</evidence>
<evidence type="ECO:0000256" key="12">
    <source>
        <dbReference type="ARBA" id="ARBA00023253"/>
    </source>
</evidence>
<dbReference type="Pfam" id="PF10250">
    <property type="entry name" value="O-FucT"/>
    <property type="match status" value="1"/>
</dbReference>
<dbReference type="Gene3D" id="3.40.50.11350">
    <property type="match status" value="1"/>
</dbReference>
<evidence type="ECO:0000256" key="14">
    <source>
        <dbReference type="ARBA" id="ARBA00033080"/>
    </source>
</evidence>
<keyword evidence="7" id="KW-0808">Transferase</keyword>
<evidence type="ECO:0000256" key="2">
    <source>
        <dbReference type="ARBA" id="ARBA00004922"/>
    </source>
</evidence>
<evidence type="ECO:0000313" key="19">
    <source>
        <dbReference type="Proteomes" id="UP001286313"/>
    </source>
</evidence>
<keyword evidence="9" id="KW-0914">Notch signaling pathway</keyword>
<evidence type="ECO:0000256" key="4">
    <source>
        <dbReference type="ARBA" id="ARBA00012196"/>
    </source>
</evidence>
<evidence type="ECO:0000256" key="7">
    <source>
        <dbReference type="ARBA" id="ARBA00022679"/>
    </source>
</evidence>
<feature type="chain" id="PRO_5042191597" description="GDP-fucose protein O-fucosyltransferase 1" evidence="17">
    <location>
        <begin position="24"/>
        <end position="389"/>
    </location>
</feature>
<protein>
    <recommendedName>
        <fullName evidence="5">GDP-fucose protein O-fucosyltransferase 1</fullName>
        <ecNumber evidence="4">2.4.1.221</ecNumber>
    </recommendedName>
    <alternativeName>
        <fullName evidence="14">Peptide-O-fucosyltransferase 1</fullName>
    </alternativeName>
</protein>
<evidence type="ECO:0000256" key="15">
    <source>
        <dbReference type="ARBA" id="ARBA00047273"/>
    </source>
</evidence>
<evidence type="ECO:0000256" key="10">
    <source>
        <dbReference type="ARBA" id="ARBA00023157"/>
    </source>
</evidence>
<dbReference type="EC" id="2.4.1.221" evidence="4"/>
<dbReference type="CDD" id="cd11302">
    <property type="entry name" value="O-FucT-1"/>
    <property type="match status" value="1"/>
</dbReference>
<evidence type="ECO:0000256" key="6">
    <source>
        <dbReference type="ARBA" id="ARBA00022676"/>
    </source>
</evidence>
<comment type="pathway">
    <text evidence="2">Protein modification; protein glycosylation.</text>
</comment>
<comment type="caution">
    <text evidence="18">The sequence shown here is derived from an EMBL/GenBank/DDBJ whole genome shotgun (WGS) entry which is preliminary data.</text>
</comment>
<feature type="signal peptide" evidence="17">
    <location>
        <begin position="1"/>
        <end position="23"/>
    </location>
</feature>
<reference evidence="18" key="1">
    <citation type="submission" date="2023-10" db="EMBL/GenBank/DDBJ databases">
        <title>Genome assemblies of two species of porcelain crab, Petrolisthes cinctipes and Petrolisthes manimaculis (Anomura: Porcellanidae).</title>
        <authorList>
            <person name="Angst P."/>
        </authorList>
    </citation>
    <scope>NUCLEOTIDE SEQUENCE</scope>
    <source>
        <strain evidence="18">PB745_01</strain>
        <tissue evidence="18">Gill</tissue>
    </source>
</reference>
<evidence type="ECO:0000256" key="1">
    <source>
        <dbReference type="ARBA" id="ARBA00004240"/>
    </source>
</evidence>
<dbReference type="GO" id="GO:0007219">
    <property type="term" value="P:Notch signaling pathway"/>
    <property type="evidence" value="ECO:0007669"/>
    <property type="project" value="UniProtKB-KW"/>
</dbReference>
<sequence length="389" mass="44058">MGCKYMLNIILFIILVVVESSNGKQKEKIDENGYILYCPCMGRFGNQADHFLGALGFAKGLNRTLVLPPWVEYKPGVTRSIQVGFDTYFKVEPLKKFHRVMTMQRFMDDLAPTIWPPENRIAFCYVPRHNSDGCNAKEGNPFGPFWDTFGVDFVGSEFYRGLTYDVHHHNMADKWNAAYPPHKWPVLAFTGAPASFPVQENNRGLHRYLEWNEAMLSEAKTFIATLPRGPFIGIHLRNGIDWVRACEHVQHSPNLFAAPQCLGYRNEHGNATPNLCLPSEDTIIKKLKRVIKATGAAAASVFVASDNDFMIARLTSALKKMKVTVVRREPSNPHVDLAILGLSNHFIGNCVSSFSAFAKRERDVQGFPSSFWGFPLERERHQRVTHLEL</sequence>
<dbReference type="GO" id="GO:0046922">
    <property type="term" value="F:peptide-O-fucosyltransferase activity"/>
    <property type="evidence" value="ECO:0007669"/>
    <property type="project" value="UniProtKB-EC"/>
</dbReference>
<comment type="similarity">
    <text evidence="3">Belongs to the glycosyltransferase 65 family.</text>
</comment>
<evidence type="ECO:0000256" key="5">
    <source>
        <dbReference type="ARBA" id="ARBA00021745"/>
    </source>
</evidence>
<dbReference type="Proteomes" id="UP001286313">
    <property type="component" value="Unassembled WGS sequence"/>
</dbReference>
<evidence type="ECO:0000256" key="13">
    <source>
        <dbReference type="ARBA" id="ARBA00023277"/>
    </source>
</evidence>
<evidence type="ECO:0000256" key="16">
    <source>
        <dbReference type="ARBA" id="ARBA00048647"/>
    </source>
</evidence>
<dbReference type="Gene3D" id="3.40.50.11340">
    <property type="match status" value="1"/>
</dbReference>
<dbReference type="EMBL" id="JAWQEG010002553">
    <property type="protein sequence ID" value="KAK3871190.1"/>
    <property type="molecule type" value="Genomic_DNA"/>
</dbReference>
<evidence type="ECO:0000256" key="9">
    <source>
        <dbReference type="ARBA" id="ARBA00022976"/>
    </source>
</evidence>
<comment type="catalytic activity">
    <reaction evidence="16">
        <text>L-seryl-[protein] + GDP-beta-L-fucose = 3-O-(alpha-L-fucosyl)-L-seryl-[protein] + GDP + H(+)</text>
        <dbReference type="Rhea" id="RHEA:63644"/>
        <dbReference type="Rhea" id="RHEA-COMP:9863"/>
        <dbReference type="Rhea" id="RHEA-COMP:17914"/>
        <dbReference type="ChEBI" id="CHEBI:15378"/>
        <dbReference type="ChEBI" id="CHEBI:29999"/>
        <dbReference type="ChEBI" id="CHEBI:57273"/>
        <dbReference type="ChEBI" id="CHEBI:58189"/>
        <dbReference type="ChEBI" id="CHEBI:189632"/>
        <dbReference type="EC" id="2.4.1.221"/>
    </reaction>
    <physiologicalReaction direction="left-to-right" evidence="16">
        <dbReference type="Rhea" id="RHEA:63645"/>
    </physiologicalReaction>
</comment>
<dbReference type="PANTHER" id="PTHR21420">
    <property type="entry name" value="GDP-FUCOSE PROTEIN O-FUCOSYLTRANSFERASE 1"/>
    <property type="match status" value="1"/>
</dbReference>
<keyword evidence="12" id="KW-0294">Fucose metabolism</keyword>
<accession>A0AAE1FD50</accession>